<dbReference type="RefSeq" id="WP_127040444.1">
    <property type="nucleotide sequence ID" value="NZ_JAABOK010000025.1"/>
</dbReference>
<accession>A0A3S1D1D0</accession>
<dbReference type="GO" id="GO:0005975">
    <property type="term" value="P:carbohydrate metabolic process"/>
    <property type="evidence" value="ECO:0007669"/>
    <property type="project" value="UniProtKB-ARBA"/>
</dbReference>
<evidence type="ECO:0000313" key="3">
    <source>
        <dbReference type="Proteomes" id="UP000281028"/>
    </source>
</evidence>
<dbReference type="Pfam" id="PF01663">
    <property type="entry name" value="Phosphodiest"/>
    <property type="match status" value="1"/>
</dbReference>
<protein>
    <submittedName>
        <fullName evidence="2">DUF4983 domain-containing protein</fullName>
    </submittedName>
</protein>
<dbReference type="GO" id="GO:0004553">
    <property type="term" value="F:hydrolase activity, hydrolyzing O-glycosyl compounds"/>
    <property type="evidence" value="ECO:0007669"/>
    <property type="project" value="UniProtKB-ARBA"/>
</dbReference>
<sequence length="582" mass="63889">MNKIISLIGTAAVLLTLACNKESADTLNGREYPNNPGITAGTPKVLCLVIDGARGESVKALKPPVLWALRDSAVFTWNGISDTTGTAGNSWADLLTGVGSNKHGVIGNDYTNINTKDHPVFFKYLKDGGITTRAAAFMTTPEVSQQLIGSQADVSNVFTTDDAVQAAVQRELQQDSAGVILAEFGDVEKAGRQFGYDVSIPQYAAAITAADKKIGEILNALRARKNFGRENWLVVITSGHGGYWPVAPEESDGTAFSNPVQNTFTLFFNPRFESQVIARPENIRVAYEGKAVRLWGPESDYVRAECDDQGLYNVGKGQMTVEIKIKKTKNASGNYSYSHPPFFGKCNNRSGSTPGWAFFHSGEQIVFYVSDGITNRQVRVQKNLNDGDWHSITGTIQLVGTTYELAVFVDGENKTTDRLIASPVASTTGIISPSKTIIGFFPTTFGSTLDFYPSDVRIFNTVVSDEMIKRWAAKTYVNRQHPNYGNLIGYWSCLDGEGSRLTDQSPSKKNFDLKGKYAWSAFSDMSNYLYPQIANQERFVPNTVDIPLAVINWMKVPVQTGWGLESKGWPATFRDFPVSVIR</sequence>
<dbReference type="SUPFAM" id="SSF53649">
    <property type="entry name" value="Alkaline phosphatase-like"/>
    <property type="match status" value="1"/>
</dbReference>
<dbReference type="OrthoDB" id="279982at2"/>
<dbReference type="SUPFAM" id="SSF49899">
    <property type="entry name" value="Concanavalin A-like lectins/glucanases"/>
    <property type="match status" value="1"/>
</dbReference>
<dbReference type="PROSITE" id="PS51257">
    <property type="entry name" value="PROKAR_LIPOPROTEIN"/>
    <property type="match status" value="1"/>
</dbReference>
<evidence type="ECO:0000259" key="1">
    <source>
        <dbReference type="Pfam" id="PF16356"/>
    </source>
</evidence>
<dbReference type="Pfam" id="PF16356">
    <property type="entry name" value="DUF4983"/>
    <property type="match status" value="1"/>
</dbReference>
<dbReference type="AlphaFoldDB" id="A0A3S1D1D0"/>
<gene>
    <name evidence="2" type="ORF">ECE50_012070</name>
</gene>
<reference evidence="2" key="1">
    <citation type="submission" date="2020-05" db="EMBL/GenBank/DDBJ databases">
        <title>Chitinophaga laudate sp. nov., isolated from a tropical peat swamp.</title>
        <authorList>
            <person name="Goh C.B.S."/>
            <person name="Lee M.S."/>
            <person name="Parimannan S."/>
            <person name="Pasbakhsh P."/>
            <person name="Yule C.M."/>
            <person name="Rajandas H."/>
            <person name="Loke S."/>
            <person name="Croft L."/>
            <person name="Tan J.B.L."/>
        </authorList>
    </citation>
    <scope>NUCLEOTIDE SEQUENCE</scope>
    <source>
        <strain evidence="2">Mgbs1</strain>
    </source>
</reference>
<feature type="domain" description="DUF4983" evidence="1">
    <location>
        <begin position="478"/>
        <end position="569"/>
    </location>
</feature>
<dbReference type="Gene3D" id="2.60.120.200">
    <property type="match status" value="1"/>
</dbReference>
<dbReference type="Gene3D" id="3.40.720.10">
    <property type="entry name" value="Alkaline Phosphatase, subunit A"/>
    <property type="match status" value="1"/>
</dbReference>
<proteinExistence type="predicted"/>
<keyword evidence="3" id="KW-1185">Reference proteome</keyword>
<dbReference type="EMBL" id="RIAR02000001">
    <property type="protein sequence ID" value="NSL87575.1"/>
    <property type="molecule type" value="Genomic_DNA"/>
</dbReference>
<dbReference type="InterPro" id="IPR032309">
    <property type="entry name" value="DUF4983"/>
</dbReference>
<comment type="caution">
    <text evidence="2">The sequence shown here is derived from an EMBL/GenBank/DDBJ whole genome shotgun (WGS) entry which is preliminary data.</text>
</comment>
<dbReference type="InterPro" id="IPR013320">
    <property type="entry name" value="ConA-like_dom_sf"/>
</dbReference>
<name>A0A3S1D1D0_9BACT</name>
<dbReference type="Proteomes" id="UP000281028">
    <property type="component" value="Unassembled WGS sequence"/>
</dbReference>
<dbReference type="InterPro" id="IPR002591">
    <property type="entry name" value="Phosphodiest/P_Trfase"/>
</dbReference>
<organism evidence="2 3">
    <name type="scientific">Chitinophaga solisilvae</name>
    <dbReference type="NCBI Taxonomy" id="1233460"/>
    <lineage>
        <taxon>Bacteria</taxon>
        <taxon>Pseudomonadati</taxon>
        <taxon>Bacteroidota</taxon>
        <taxon>Chitinophagia</taxon>
        <taxon>Chitinophagales</taxon>
        <taxon>Chitinophagaceae</taxon>
        <taxon>Chitinophaga</taxon>
    </lineage>
</organism>
<evidence type="ECO:0000313" key="2">
    <source>
        <dbReference type="EMBL" id="NSL87575.1"/>
    </source>
</evidence>
<dbReference type="InterPro" id="IPR017850">
    <property type="entry name" value="Alkaline_phosphatase_core_sf"/>
</dbReference>